<evidence type="ECO:0000313" key="16">
    <source>
        <dbReference type="WBParaSite" id="nRc.2.0.1.t28883-RA"/>
    </source>
</evidence>
<dbReference type="InterPro" id="IPR039031">
    <property type="entry name" value="Mucolipin"/>
</dbReference>
<keyword evidence="10" id="KW-1015">Disulfide bond</keyword>
<evidence type="ECO:0000256" key="7">
    <source>
        <dbReference type="ARBA" id="ARBA00022989"/>
    </source>
</evidence>
<evidence type="ECO:0000256" key="5">
    <source>
        <dbReference type="ARBA" id="ARBA00022692"/>
    </source>
</evidence>
<feature type="transmembrane region" description="Helical" evidence="13">
    <location>
        <begin position="75"/>
        <end position="97"/>
    </location>
</feature>
<keyword evidence="8" id="KW-0406">Ion transport</keyword>
<dbReference type="FunFam" id="1.10.287.70:FF:000033">
    <property type="entry name" value="Mucolipin 1"/>
    <property type="match status" value="1"/>
</dbReference>
<keyword evidence="9 13" id="KW-0472">Membrane</keyword>
<keyword evidence="11" id="KW-0407">Ion channel</keyword>
<evidence type="ECO:0000256" key="12">
    <source>
        <dbReference type="ARBA" id="ARBA00036634"/>
    </source>
</evidence>
<feature type="transmembrane region" description="Helical" evidence="13">
    <location>
        <begin position="143"/>
        <end position="165"/>
    </location>
</feature>
<accession>A0A915JRZ9</accession>
<keyword evidence="7 13" id="KW-1133">Transmembrane helix</keyword>
<evidence type="ECO:0000256" key="2">
    <source>
        <dbReference type="ARBA" id="ARBA00004651"/>
    </source>
</evidence>
<keyword evidence="6" id="KW-0967">Endosome</keyword>
<evidence type="ECO:0000256" key="11">
    <source>
        <dbReference type="ARBA" id="ARBA00023303"/>
    </source>
</evidence>
<feature type="domain" description="Polycystin cation channel PKD1/PKD2" evidence="14">
    <location>
        <begin position="34"/>
        <end position="169"/>
    </location>
</feature>
<dbReference type="GO" id="GO:0005886">
    <property type="term" value="C:plasma membrane"/>
    <property type="evidence" value="ECO:0007669"/>
    <property type="project" value="UniProtKB-SubCell"/>
</dbReference>
<protein>
    <submittedName>
        <fullName evidence="16">Polycystin cation channel PKD1/PKD2 domain-containing protein</fullName>
    </submittedName>
</protein>
<organism evidence="15 16">
    <name type="scientific">Romanomermis culicivorax</name>
    <name type="common">Nematode worm</name>
    <dbReference type="NCBI Taxonomy" id="13658"/>
    <lineage>
        <taxon>Eukaryota</taxon>
        <taxon>Metazoa</taxon>
        <taxon>Ecdysozoa</taxon>
        <taxon>Nematoda</taxon>
        <taxon>Enoplea</taxon>
        <taxon>Dorylaimia</taxon>
        <taxon>Mermithida</taxon>
        <taxon>Mermithoidea</taxon>
        <taxon>Mermithidae</taxon>
        <taxon>Romanomermis</taxon>
    </lineage>
</organism>
<proteinExistence type="predicted"/>
<dbReference type="AlphaFoldDB" id="A0A915JRZ9"/>
<comment type="catalytic activity">
    <reaction evidence="12">
        <text>Ca(2+)(in) = Ca(2+)(out)</text>
        <dbReference type="Rhea" id="RHEA:29671"/>
        <dbReference type="ChEBI" id="CHEBI:29108"/>
    </reaction>
</comment>
<reference evidence="16" key="1">
    <citation type="submission" date="2022-11" db="UniProtKB">
        <authorList>
            <consortium name="WormBaseParasite"/>
        </authorList>
    </citation>
    <scope>IDENTIFICATION</scope>
</reference>
<evidence type="ECO:0000256" key="10">
    <source>
        <dbReference type="ARBA" id="ARBA00023157"/>
    </source>
</evidence>
<dbReference type="GO" id="GO:0010008">
    <property type="term" value="C:endosome membrane"/>
    <property type="evidence" value="ECO:0007669"/>
    <property type="project" value="UniProtKB-SubCell"/>
</dbReference>
<dbReference type="WBParaSite" id="nRc.2.0.1.t28883-RA">
    <property type="protein sequence ID" value="nRc.2.0.1.t28883-RA"/>
    <property type="gene ID" value="nRc.2.0.1.g28883"/>
</dbReference>
<comment type="subcellular location">
    <subcellularLocation>
        <location evidence="2">Cell membrane</location>
        <topology evidence="2">Multi-pass membrane protein</topology>
    </subcellularLocation>
    <subcellularLocation>
        <location evidence="1">Endosome membrane</location>
    </subcellularLocation>
</comment>
<evidence type="ECO:0000256" key="8">
    <source>
        <dbReference type="ARBA" id="ARBA00023065"/>
    </source>
</evidence>
<dbReference type="PANTHER" id="PTHR12127">
    <property type="entry name" value="MUCOLIPIN"/>
    <property type="match status" value="1"/>
</dbReference>
<dbReference type="PANTHER" id="PTHR12127:SF7">
    <property type="entry name" value="SD02261P"/>
    <property type="match status" value="1"/>
</dbReference>
<dbReference type="GO" id="GO:0005765">
    <property type="term" value="C:lysosomal membrane"/>
    <property type="evidence" value="ECO:0007669"/>
    <property type="project" value="TreeGrafter"/>
</dbReference>
<dbReference type="GO" id="GO:0072345">
    <property type="term" value="F:NAADP-sensitive calcium-release channel activity"/>
    <property type="evidence" value="ECO:0007669"/>
    <property type="project" value="TreeGrafter"/>
</dbReference>
<dbReference type="Proteomes" id="UP000887565">
    <property type="component" value="Unplaced"/>
</dbReference>
<dbReference type="Pfam" id="PF08016">
    <property type="entry name" value="PKD_channel"/>
    <property type="match status" value="1"/>
</dbReference>
<keyword evidence="15" id="KW-1185">Reference proteome</keyword>
<keyword evidence="5 13" id="KW-0812">Transmembrane</keyword>
<name>A0A915JRZ9_ROMCU</name>
<evidence type="ECO:0000313" key="15">
    <source>
        <dbReference type="Proteomes" id="UP000887565"/>
    </source>
</evidence>
<feature type="transmembrane region" description="Helical" evidence="13">
    <location>
        <begin position="7"/>
        <end position="23"/>
    </location>
</feature>
<evidence type="ECO:0000256" key="6">
    <source>
        <dbReference type="ARBA" id="ARBA00022753"/>
    </source>
</evidence>
<feature type="transmembrane region" description="Helical" evidence="13">
    <location>
        <begin position="35"/>
        <end position="55"/>
    </location>
</feature>
<keyword evidence="3" id="KW-0813">Transport</keyword>
<dbReference type="Gene3D" id="1.10.287.70">
    <property type="match status" value="1"/>
</dbReference>
<evidence type="ECO:0000256" key="13">
    <source>
        <dbReference type="SAM" id="Phobius"/>
    </source>
</evidence>
<sequence>MTKGFKIVNDVFLIIGVICKFSIEYKILGSALFNLTGMLLGLGVLFVWIGVLRYLGFFSHYNILILTMKRAMPNVLRFTVCAGLVYMGFLFCGWIIMGPYHMKFRDLMTTSECLFALINGDDMFATFTTTAEENASVVWFARIYLYIFISLFIYIVLSLFISIIMDAYEIIKDKYCPVAQSSILKDFIAECDDVSTISAGQDPCGTFSCCEFCRKIISRVGKIRSAQRYEQMIDEQRRSEPTASVI</sequence>
<evidence type="ECO:0000256" key="9">
    <source>
        <dbReference type="ARBA" id="ARBA00023136"/>
    </source>
</evidence>
<evidence type="ECO:0000256" key="1">
    <source>
        <dbReference type="ARBA" id="ARBA00004608"/>
    </source>
</evidence>
<keyword evidence="4" id="KW-1003">Cell membrane</keyword>
<evidence type="ECO:0000256" key="3">
    <source>
        <dbReference type="ARBA" id="ARBA00022448"/>
    </source>
</evidence>
<evidence type="ECO:0000256" key="4">
    <source>
        <dbReference type="ARBA" id="ARBA00022475"/>
    </source>
</evidence>
<dbReference type="InterPro" id="IPR013122">
    <property type="entry name" value="PKD1_2_channel"/>
</dbReference>
<evidence type="ECO:0000259" key="14">
    <source>
        <dbReference type="Pfam" id="PF08016"/>
    </source>
</evidence>